<proteinExistence type="inferred from homology"/>
<dbReference type="SUPFAM" id="SSF56176">
    <property type="entry name" value="FAD-binding/transporter-associated domain-like"/>
    <property type="match status" value="1"/>
</dbReference>
<dbReference type="PANTHER" id="PTHR11748:SF111">
    <property type="entry name" value="D-LACTATE DEHYDROGENASE, MITOCHONDRIAL-RELATED"/>
    <property type="match status" value="1"/>
</dbReference>
<dbReference type="InterPro" id="IPR016166">
    <property type="entry name" value="FAD-bd_PCMH"/>
</dbReference>
<dbReference type="PANTHER" id="PTHR11748">
    <property type="entry name" value="D-LACTATE DEHYDROGENASE"/>
    <property type="match status" value="1"/>
</dbReference>
<keyword evidence="4" id="KW-0274">FAD</keyword>
<organism evidence="9 10">
    <name type="scientific">Candidatus Wildermuthbacteria bacterium RIFCSPHIGHO2_02_FULL_47_12</name>
    <dbReference type="NCBI Taxonomy" id="1802451"/>
    <lineage>
        <taxon>Bacteria</taxon>
        <taxon>Candidatus Wildermuthiibacteriota</taxon>
    </lineage>
</organism>
<evidence type="ECO:0000256" key="7">
    <source>
        <dbReference type="ARBA" id="ARBA00038897"/>
    </source>
</evidence>
<keyword evidence="5" id="KW-0809">Transit peptide</keyword>
<dbReference type="Pfam" id="PF02913">
    <property type="entry name" value="FAD-oxidase_C"/>
    <property type="match status" value="1"/>
</dbReference>
<dbReference type="InterPro" id="IPR004113">
    <property type="entry name" value="FAD-bd_oxidored_4_C"/>
</dbReference>
<evidence type="ECO:0000256" key="5">
    <source>
        <dbReference type="ARBA" id="ARBA00022946"/>
    </source>
</evidence>
<gene>
    <name evidence="9" type="ORF">A3C82_02045</name>
</gene>
<dbReference type="Gene3D" id="1.10.45.10">
    <property type="entry name" value="Vanillyl-alcohol Oxidase, Chain A, domain 4"/>
    <property type="match status" value="1"/>
</dbReference>
<dbReference type="GO" id="GO:0008720">
    <property type="term" value="F:D-lactate dehydrogenase (NAD+) activity"/>
    <property type="evidence" value="ECO:0007669"/>
    <property type="project" value="TreeGrafter"/>
</dbReference>
<dbReference type="Gene3D" id="3.30.465.10">
    <property type="match status" value="2"/>
</dbReference>
<keyword evidence="3" id="KW-0285">Flavoprotein</keyword>
<dbReference type="PROSITE" id="PS51387">
    <property type="entry name" value="FAD_PCMH"/>
    <property type="match status" value="1"/>
</dbReference>
<dbReference type="GO" id="GO:1903457">
    <property type="term" value="P:lactate catabolic process"/>
    <property type="evidence" value="ECO:0007669"/>
    <property type="project" value="TreeGrafter"/>
</dbReference>
<dbReference type="GO" id="GO:0071949">
    <property type="term" value="F:FAD binding"/>
    <property type="evidence" value="ECO:0007669"/>
    <property type="project" value="InterPro"/>
</dbReference>
<keyword evidence="6" id="KW-0560">Oxidoreductase</keyword>
<dbReference type="InterPro" id="IPR036318">
    <property type="entry name" value="FAD-bd_PCMH-like_sf"/>
</dbReference>
<evidence type="ECO:0000256" key="1">
    <source>
        <dbReference type="ARBA" id="ARBA00001974"/>
    </source>
</evidence>
<dbReference type="EC" id="1.1.2.4" evidence="7"/>
<evidence type="ECO:0000313" key="10">
    <source>
        <dbReference type="Proteomes" id="UP000176901"/>
    </source>
</evidence>
<protein>
    <recommendedName>
        <fullName evidence="7">D-lactate dehydrogenase (cytochrome)</fullName>
        <ecNumber evidence="7">1.1.2.4</ecNumber>
    </recommendedName>
</protein>
<dbReference type="InterPro" id="IPR016171">
    <property type="entry name" value="Vanillyl_alc_oxidase_C-sub2"/>
</dbReference>
<evidence type="ECO:0000313" key="9">
    <source>
        <dbReference type="EMBL" id="OHA66636.1"/>
    </source>
</evidence>
<dbReference type="InterPro" id="IPR016169">
    <property type="entry name" value="FAD-bd_PCMH_sub2"/>
</dbReference>
<comment type="cofactor">
    <cofactor evidence="1">
        <name>FAD</name>
        <dbReference type="ChEBI" id="CHEBI:57692"/>
    </cofactor>
</comment>
<dbReference type="EMBL" id="MHTW01000028">
    <property type="protein sequence ID" value="OHA66636.1"/>
    <property type="molecule type" value="Genomic_DNA"/>
</dbReference>
<sequence>MDLAKELRAVVRGEVEDSKETLLRCSRDWSLFQVTPKAVVFPKDERDIESLVSFATQNHIPLTCRSGGSDMTGGPLSDSVVLDMQKHFRDIQEIGKDYAVVQPGVWYRDFEKETLKHGLLLPSYPASRDLCTLGGIVSNNSGGEKSLAYGKTDRYVQELRVALADGKTHAIRALSKEELEEKKKEEGFEGDVYRKMFALLQENKEAINMAKPKVSKNSSGYALWNIWNGETFDLTKLFTGSQGTLGIITQARLHLIPPEQHSALLVVFLNDLDVLAQIIERIGSKKPESFECYDDRALQLVLRFLGDFLRILKLTNVFSLLWRFLPEFTMFLFGGLPKLVLLAEFTSDSFIGAQKKAQEAGQGLAGIPVAWRVTKNEEEEEKYFAIRRASFKLLHEHPQGKTAAAFIDDIIIRPHDLPKFLPRLQSILEPYENDIIYTIAGHVGDANFHIIPLIDLKNPEAKMIIMELMEKVHHLVFEFGGSMSAEHNDGLLRTPFVADMYGEKMYELFVKVKDIFDPLRIFNPGKKVEGDIKFAFHHIVP</sequence>
<dbReference type="SUPFAM" id="SSF55103">
    <property type="entry name" value="FAD-linked oxidases, C-terminal domain"/>
    <property type="match status" value="1"/>
</dbReference>
<dbReference type="Proteomes" id="UP000176901">
    <property type="component" value="Unassembled WGS sequence"/>
</dbReference>
<dbReference type="GO" id="GO:0004458">
    <property type="term" value="F:D-lactate dehydrogenase (cytochrome) activity"/>
    <property type="evidence" value="ECO:0007669"/>
    <property type="project" value="UniProtKB-EC"/>
</dbReference>
<feature type="domain" description="FAD-binding PCMH-type" evidence="8">
    <location>
        <begin position="32"/>
        <end position="258"/>
    </location>
</feature>
<evidence type="ECO:0000256" key="6">
    <source>
        <dbReference type="ARBA" id="ARBA00023002"/>
    </source>
</evidence>
<dbReference type="Gene3D" id="3.30.70.2740">
    <property type="match status" value="1"/>
</dbReference>
<comment type="caution">
    <text evidence="9">The sequence shown here is derived from an EMBL/GenBank/DDBJ whole genome shotgun (WGS) entry which is preliminary data.</text>
</comment>
<evidence type="ECO:0000256" key="4">
    <source>
        <dbReference type="ARBA" id="ARBA00022827"/>
    </source>
</evidence>
<dbReference type="Pfam" id="PF01565">
    <property type="entry name" value="FAD_binding_4"/>
    <property type="match status" value="1"/>
</dbReference>
<reference evidence="9 10" key="1">
    <citation type="journal article" date="2016" name="Nat. Commun.">
        <title>Thousands of microbial genomes shed light on interconnected biogeochemical processes in an aquifer system.</title>
        <authorList>
            <person name="Anantharaman K."/>
            <person name="Brown C.T."/>
            <person name="Hug L.A."/>
            <person name="Sharon I."/>
            <person name="Castelle C.J."/>
            <person name="Probst A.J."/>
            <person name="Thomas B.C."/>
            <person name="Singh A."/>
            <person name="Wilkins M.J."/>
            <person name="Karaoz U."/>
            <person name="Brodie E.L."/>
            <person name="Williams K.H."/>
            <person name="Hubbard S.S."/>
            <person name="Banfield J.F."/>
        </authorList>
    </citation>
    <scope>NUCLEOTIDE SEQUENCE [LARGE SCALE GENOMIC DNA]</scope>
</reference>
<evidence type="ECO:0000256" key="3">
    <source>
        <dbReference type="ARBA" id="ARBA00022630"/>
    </source>
</evidence>
<dbReference type="InterPro" id="IPR016164">
    <property type="entry name" value="FAD-linked_Oxase-like_C"/>
</dbReference>
<name>A0A1G2R1A5_9BACT</name>
<dbReference type="InterPro" id="IPR006094">
    <property type="entry name" value="Oxid_FAD_bind_N"/>
</dbReference>
<evidence type="ECO:0000256" key="2">
    <source>
        <dbReference type="ARBA" id="ARBA00008000"/>
    </source>
</evidence>
<evidence type="ECO:0000259" key="8">
    <source>
        <dbReference type="PROSITE" id="PS51387"/>
    </source>
</evidence>
<accession>A0A1G2R1A5</accession>
<comment type="similarity">
    <text evidence="2">Belongs to the FAD-binding oxidoreductase/transferase type 4 family.</text>
</comment>
<dbReference type="STRING" id="1802451.A3C82_02045"/>
<dbReference type="AlphaFoldDB" id="A0A1G2R1A5"/>